<evidence type="ECO:0000313" key="4">
    <source>
        <dbReference type="Proteomes" id="UP000187499"/>
    </source>
</evidence>
<dbReference type="SUPFAM" id="SSF52218">
    <property type="entry name" value="Flavoproteins"/>
    <property type="match status" value="1"/>
</dbReference>
<dbReference type="RefSeq" id="WP_076614272.1">
    <property type="nucleotide sequence ID" value="NZ_CP019323.1"/>
</dbReference>
<organism evidence="3 4">
    <name type="scientific">Companilactobacillus allii</name>
    <dbReference type="NCBI Taxonomy" id="1847728"/>
    <lineage>
        <taxon>Bacteria</taxon>
        <taxon>Bacillati</taxon>
        <taxon>Bacillota</taxon>
        <taxon>Bacilli</taxon>
        <taxon>Lactobacillales</taxon>
        <taxon>Lactobacillaceae</taxon>
        <taxon>Companilactobacillus</taxon>
    </lineage>
</organism>
<dbReference type="GO" id="GO:0016491">
    <property type="term" value="F:oxidoreductase activity"/>
    <property type="evidence" value="ECO:0007669"/>
    <property type="project" value="InterPro"/>
</dbReference>
<evidence type="ECO:0000313" key="3">
    <source>
        <dbReference type="EMBL" id="APX71768.1"/>
    </source>
</evidence>
<dbReference type="Pfam" id="PF03358">
    <property type="entry name" value="FMN_red"/>
    <property type="match status" value="1"/>
</dbReference>
<dbReference type="PANTHER" id="PTHR30543">
    <property type="entry name" value="CHROMATE REDUCTASE"/>
    <property type="match status" value="1"/>
</dbReference>
<dbReference type="KEGG" id="lalw:BTM29_03990"/>
<dbReference type="GO" id="GO:0010181">
    <property type="term" value="F:FMN binding"/>
    <property type="evidence" value="ECO:0007669"/>
    <property type="project" value="TreeGrafter"/>
</dbReference>
<dbReference type="STRING" id="1847728.BTM29_03990"/>
<dbReference type="Gene3D" id="3.40.50.360">
    <property type="match status" value="1"/>
</dbReference>
<dbReference type="Pfam" id="PF13596">
    <property type="entry name" value="PAS_10"/>
    <property type="match status" value="1"/>
</dbReference>
<dbReference type="Gene3D" id="3.30.450.20">
    <property type="entry name" value="PAS domain"/>
    <property type="match status" value="1"/>
</dbReference>
<reference evidence="4" key="1">
    <citation type="submission" date="2016-12" db="EMBL/GenBank/DDBJ databases">
        <authorList>
            <person name="Jung M.Y."/>
            <person name="Lee S.H."/>
        </authorList>
    </citation>
    <scope>NUCLEOTIDE SEQUENCE [LARGE SCALE GENOMIC DNA]</scope>
    <source>
        <strain evidence="4">WiKim39</strain>
    </source>
</reference>
<feature type="region of interest" description="Disordered" evidence="1">
    <location>
        <begin position="332"/>
        <end position="376"/>
    </location>
</feature>
<name>A0A1P8Q1N2_9LACO</name>
<feature type="compositionally biased region" description="Acidic residues" evidence="1">
    <location>
        <begin position="367"/>
        <end position="376"/>
    </location>
</feature>
<gene>
    <name evidence="3" type="ORF">BTM29_03990</name>
</gene>
<accession>A0A1P8Q1N2</accession>
<evidence type="ECO:0000259" key="2">
    <source>
        <dbReference type="Pfam" id="PF03358"/>
    </source>
</evidence>
<sequence length="376" mass="42316">MKLVAIVGTNADFSYNRILLQYMKWHFRMSADIEILEVKKLPPFNEDLPDKEQTEVWRFNTKINNADGVIIATPEYDHSIPAALKSGLEWLSFNRDIMKKKPVMIVGVSYGTQGTSRAQQQLRQMLLSPDLNSNVLPGNEVLIGNAAKVFDKNGFVTDINIVHNLENSFTAFNKFVKSNMRYLEEGDDNMTEPHISSDALIKFRTGSLSIKEIQQIFNTLPFEIDFIDANDNFAYFSDKPNREHVRHTAEIGEPVQQCHPPKVWPIVKGILDSFKLGTSDHVERCLPLNGHKVWINYFAVRDEFGKYLGTMEFTGNVGHLVSLVQEGKFDGFPDATTGASKHDDSDDSEEQSGPTPQVDATTGASEHDDESADKTE</sequence>
<dbReference type="InterPro" id="IPR050712">
    <property type="entry name" value="NAD(P)H-dep_reductase"/>
</dbReference>
<dbReference type="GO" id="GO:0005829">
    <property type="term" value="C:cytosol"/>
    <property type="evidence" value="ECO:0007669"/>
    <property type="project" value="TreeGrafter"/>
</dbReference>
<dbReference type="Proteomes" id="UP000187499">
    <property type="component" value="Chromosome"/>
</dbReference>
<protein>
    <submittedName>
        <fullName evidence="3">NADPH-dependent FMN reductase</fullName>
    </submittedName>
</protein>
<proteinExistence type="predicted"/>
<dbReference type="InterPro" id="IPR029039">
    <property type="entry name" value="Flavoprotein-like_sf"/>
</dbReference>
<evidence type="ECO:0000256" key="1">
    <source>
        <dbReference type="SAM" id="MobiDB-lite"/>
    </source>
</evidence>
<dbReference type="EMBL" id="CP019323">
    <property type="protein sequence ID" value="APX71768.1"/>
    <property type="molecule type" value="Genomic_DNA"/>
</dbReference>
<feature type="domain" description="NADPH-dependent FMN reductase-like" evidence="2">
    <location>
        <begin position="1"/>
        <end position="147"/>
    </location>
</feature>
<feature type="compositionally biased region" description="Polar residues" evidence="1">
    <location>
        <begin position="351"/>
        <end position="364"/>
    </location>
</feature>
<dbReference type="AlphaFoldDB" id="A0A1P8Q1N2"/>
<dbReference type="OrthoDB" id="9812295at2"/>
<keyword evidence="4" id="KW-1185">Reference proteome</keyword>
<dbReference type="InterPro" id="IPR005025">
    <property type="entry name" value="FMN_Rdtase-like_dom"/>
</dbReference>
<dbReference type="PANTHER" id="PTHR30543:SF21">
    <property type="entry name" value="NAD(P)H-DEPENDENT FMN REDUCTASE LOT6"/>
    <property type="match status" value="1"/>
</dbReference>